<accession>A0A398AY30</accession>
<dbReference type="Pfam" id="PF13396">
    <property type="entry name" value="PLDc_N"/>
    <property type="match status" value="1"/>
</dbReference>
<gene>
    <name evidence="8" type="ORF">D1970_20515</name>
</gene>
<name>A0A398AY30_9BACI</name>
<sequence>MKLHYGWDELKNIDFMEVLPIILPFAVVGLVLILIALIDLYQHRETRKNILMWTLIILFCNTIGPILYFAAGRKDDLPS</sequence>
<evidence type="ECO:0000313" key="9">
    <source>
        <dbReference type="Proteomes" id="UP000265816"/>
    </source>
</evidence>
<evidence type="ECO:0000256" key="5">
    <source>
        <dbReference type="ARBA" id="ARBA00023136"/>
    </source>
</evidence>
<feature type="transmembrane region" description="Helical" evidence="6">
    <location>
        <begin position="20"/>
        <end position="38"/>
    </location>
</feature>
<protein>
    <submittedName>
        <fullName evidence="8">PLDc_N domain-containing protein</fullName>
    </submittedName>
</protein>
<dbReference type="InterPro" id="IPR027379">
    <property type="entry name" value="CLS_N"/>
</dbReference>
<proteinExistence type="predicted"/>
<evidence type="ECO:0000256" key="2">
    <source>
        <dbReference type="ARBA" id="ARBA00022475"/>
    </source>
</evidence>
<evidence type="ECO:0000256" key="4">
    <source>
        <dbReference type="ARBA" id="ARBA00022989"/>
    </source>
</evidence>
<reference evidence="8 9" key="1">
    <citation type="submission" date="2018-08" db="EMBL/GenBank/DDBJ databases">
        <title>Bacillus jemisoniae sp. nov., Bacillus chryseoplanitiae sp. nov., Bacillus resnikiae sp. nov., and Bacillus frankliniae sp. nov., isolated from Viking spacecraft and associated surfaces.</title>
        <authorList>
            <person name="Seuylemezian A."/>
            <person name="Vaishampayan P."/>
        </authorList>
    </citation>
    <scope>NUCLEOTIDE SEQUENCE [LARGE SCALE GENOMIC DNA]</scope>
    <source>
        <strain evidence="8 9">JJ-247</strain>
    </source>
</reference>
<organism evidence="8 9">
    <name type="scientific">Mesobacillus zeae</name>
    <dbReference type="NCBI Taxonomy" id="1917180"/>
    <lineage>
        <taxon>Bacteria</taxon>
        <taxon>Bacillati</taxon>
        <taxon>Bacillota</taxon>
        <taxon>Bacilli</taxon>
        <taxon>Bacillales</taxon>
        <taxon>Bacillaceae</taxon>
        <taxon>Mesobacillus</taxon>
    </lineage>
</organism>
<dbReference type="AlphaFoldDB" id="A0A398AY30"/>
<evidence type="ECO:0000259" key="7">
    <source>
        <dbReference type="Pfam" id="PF13396"/>
    </source>
</evidence>
<feature type="domain" description="Cardiolipin synthase N-terminal" evidence="7">
    <location>
        <begin position="31"/>
        <end position="73"/>
    </location>
</feature>
<evidence type="ECO:0000313" key="8">
    <source>
        <dbReference type="EMBL" id="RID81954.1"/>
    </source>
</evidence>
<dbReference type="Proteomes" id="UP000265816">
    <property type="component" value="Unassembled WGS sequence"/>
</dbReference>
<evidence type="ECO:0000256" key="6">
    <source>
        <dbReference type="SAM" id="Phobius"/>
    </source>
</evidence>
<keyword evidence="3 6" id="KW-0812">Transmembrane</keyword>
<keyword evidence="5 6" id="KW-0472">Membrane</keyword>
<feature type="transmembrane region" description="Helical" evidence="6">
    <location>
        <begin position="50"/>
        <end position="71"/>
    </location>
</feature>
<dbReference type="RefSeq" id="WP_119114714.1">
    <property type="nucleotide sequence ID" value="NZ_CBCSEO010000020.1"/>
</dbReference>
<dbReference type="OrthoDB" id="3243324at2"/>
<comment type="subcellular location">
    <subcellularLocation>
        <location evidence="1">Cell membrane</location>
        <topology evidence="1">Multi-pass membrane protein</topology>
    </subcellularLocation>
</comment>
<evidence type="ECO:0000256" key="3">
    <source>
        <dbReference type="ARBA" id="ARBA00022692"/>
    </source>
</evidence>
<keyword evidence="4 6" id="KW-1133">Transmembrane helix</keyword>
<dbReference type="GO" id="GO:0005886">
    <property type="term" value="C:plasma membrane"/>
    <property type="evidence" value="ECO:0007669"/>
    <property type="project" value="UniProtKB-SubCell"/>
</dbReference>
<dbReference type="EMBL" id="QWVT01000045">
    <property type="protein sequence ID" value="RID81954.1"/>
    <property type="molecule type" value="Genomic_DNA"/>
</dbReference>
<keyword evidence="9" id="KW-1185">Reference proteome</keyword>
<comment type="caution">
    <text evidence="8">The sequence shown here is derived from an EMBL/GenBank/DDBJ whole genome shotgun (WGS) entry which is preliminary data.</text>
</comment>
<keyword evidence="2" id="KW-1003">Cell membrane</keyword>
<evidence type="ECO:0000256" key="1">
    <source>
        <dbReference type="ARBA" id="ARBA00004651"/>
    </source>
</evidence>